<gene>
    <name evidence="6" type="ORF">QBZ16_004041</name>
</gene>
<dbReference type="InterPro" id="IPR019002">
    <property type="entry name" value="Ribosome_biogenesis_Nop16"/>
</dbReference>
<comment type="similarity">
    <text evidence="2">Belongs to the NOP16 family.</text>
</comment>
<dbReference type="EMBL" id="JASFZW010000005">
    <property type="protein sequence ID" value="KAK2078173.1"/>
    <property type="molecule type" value="Genomic_DNA"/>
</dbReference>
<organism evidence="6 7">
    <name type="scientific">Prototheca wickerhamii</name>
    <dbReference type="NCBI Taxonomy" id="3111"/>
    <lineage>
        <taxon>Eukaryota</taxon>
        <taxon>Viridiplantae</taxon>
        <taxon>Chlorophyta</taxon>
        <taxon>core chlorophytes</taxon>
        <taxon>Trebouxiophyceae</taxon>
        <taxon>Chlorellales</taxon>
        <taxon>Chlorellaceae</taxon>
        <taxon>Prototheca</taxon>
    </lineage>
</organism>
<proteinExistence type="inferred from homology"/>
<comment type="subcellular location">
    <subcellularLocation>
        <location evidence="1">Nucleus</location>
        <location evidence="1">Nucleolus</location>
    </subcellularLocation>
</comment>
<reference evidence="6" key="1">
    <citation type="submission" date="2021-01" db="EMBL/GenBank/DDBJ databases">
        <authorList>
            <person name="Eckstrom K.M.E."/>
        </authorList>
    </citation>
    <scope>NUCLEOTIDE SEQUENCE</scope>
    <source>
        <strain evidence="6">UVCC 0001</strain>
    </source>
</reference>
<keyword evidence="7" id="KW-1185">Reference proteome</keyword>
<evidence type="ECO:0000313" key="7">
    <source>
        <dbReference type="Proteomes" id="UP001255856"/>
    </source>
</evidence>
<comment type="caution">
    <text evidence="6">The sequence shown here is derived from an EMBL/GenBank/DDBJ whole genome shotgun (WGS) entry which is preliminary data.</text>
</comment>
<evidence type="ECO:0000313" key="6">
    <source>
        <dbReference type="EMBL" id="KAK2078173.1"/>
    </source>
</evidence>
<dbReference type="GO" id="GO:0042273">
    <property type="term" value="P:ribosomal large subunit biogenesis"/>
    <property type="evidence" value="ECO:0007669"/>
    <property type="project" value="TreeGrafter"/>
</dbReference>
<dbReference type="PANTHER" id="PTHR13243:SF1">
    <property type="entry name" value="NUCLEOLAR PROTEIN 16"/>
    <property type="match status" value="1"/>
</dbReference>
<protein>
    <recommendedName>
        <fullName evidence="3">Nucleolar protein 16</fullName>
    </recommendedName>
</protein>
<dbReference type="Pfam" id="PF09420">
    <property type="entry name" value="Nop16"/>
    <property type="match status" value="2"/>
</dbReference>
<evidence type="ECO:0000256" key="5">
    <source>
        <dbReference type="SAM" id="MobiDB-lite"/>
    </source>
</evidence>
<dbReference type="PANTHER" id="PTHR13243">
    <property type="entry name" value="HSPC111 PROTEIN-RELATED"/>
    <property type="match status" value="1"/>
</dbReference>
<keyword evidence="4" id="KW-0539">Nucleus</keyword>
<name>A0AAD9IH43_PROWI</name>
<dbReference type="Proteomes" id="UP001255856">
    <property type="component" value="Unassembled WGS sequence"/>
</dbReference>
<dbReference type="AlphaFoldDB" id="A0AAD9IH43"/>
<feature type="compositionally biased region" description="Basic residues" evidence="5">
    <location>
        <begin position="1"/>
        <end position="27"/>
    </location>
</feature>
<evidence type="ECO:0000256" key="1">
    <source>
        <dbReference type="ARBA" id="ARBA00004604"/>
    </source>
</evidence>
<evidence type="ECO:0000256" key="4">
    <source>
        <dbReference type="ARBA" id="ARBA00023242"/>
    </source>
</evidence>
<evidence type="ECO:0000256" key="2">
    <source>
        <dbReference type="ARBA" id="ARBA00008479"/>
    </source>
</evidence>
<accession>A0AAD9IH43</accession>
<dbReference type="GO" id="GO:0005730">
    <property type="term" value="C:nucleolus"/>
    <property type="evidence" value="ECO:0007669"/>
    <property type="project" value="UniProtKB-SubCell"/>
</dbReference>
<sequence>MGGSLRRHKQAQPKIIKRKHKKGKRTGPKISQLNEVVFEEKIGHKREWDKEKRLVSNYKNLGLVTDANSALERMKRGPAKAKADADEPELREELVFASEEEAEDAEVTDKDLRSAMGLSRLDGPAAPARLTTIQRAAIGKLIAKHGDDLRAMVMDHKLNTMQHSEGVLRKLVASFRYWKPEAPTSFRAPKGRLWNVGQNG</sequence>
<feature type="region of interest" description="Disordered" evidence="5">
    <location>
        <begin position="1"/>
        <end position="31"/>
    </location>
</feature>
<evidence type="ECO:0000256" key="3">
    <source>
        <dbReference type="ARBA" id="ARBA00015522"/>
    </source>
</evidence>